<dbReference type="Proteomes" id="UP000005695">
    <property type="component" value="Unassembled WGS sequence"/>
</dbReference>
<name>Q1JYY5_DESA6</name>
<keyword evidence="2" id="KW-1185">Reference proteome</keyword>
<evidence type="ECO:0000313" key="2">
    <source>
        <dbReference type="Proteomes" id="UP000005695"/>
    </source>
</evidence>
<dbReference type="AlphaFoldDB" id="Q1JYY5"/>
<organism evidence="1 2">
    <name type="scientific">Desulfuromonas acetoxidans (strain DSM 684 / 11070)</name>
    <dbReference type="NCBI Taxonomy" id="281689"/>
    <lineage>
        <taxon>Bacteria</taxon>
        <taxon>Pseudomonadati</taxon>
        <taxon>Thermodesulfobacteriota</taxon>
        <taxon>Desulfuromonadia</taxon>
        <taxon>Desulfuromonadales</taxon>
        <taxon>Desulfuromonadaceae</taxon>
        <taxon>Desulfuromonas</taxon>
    </lineage>
</organism>
<dbReference type="EMBL" id="AAEW02000010">
    <property type="protein sequence ID" value="EAT15509.1"/>
    <property type="molecule type" value="Genomic_DNA"/>
</dbReference>
<sequence length="123" mass="14467">MEATMNTERDKFLTEILGECWHGSTIVGYRNNPSSTQALCKCGQGSLWKCCFDDDDYQFKQNNFSTWECFGKLLNLLSHHERRDEFFSTYGAIIPDHQRPKYYLEDRYIDPDALANIAYEFLK</sequence>
<reference evidence="1" key="1">
    <citation type="submission" date="2006-05" db="EMBL/GenBank/DDBJ databases">
        <title>Annotation of the draft genome assembly of Desulfuromonas acetoxidans DSM 684.</title>
        <authorList>
            <consortium name="US DOE Joint Genome Institute (JGI-ORNL)"/>
            <person name="Larimer F."/>
            <person name="Land M."/>
            <person name="Hauser L."/>
        </authorList>
    </citation>
    <scope>NUCLEOTIDE SEQUENCE [LARGE SCALE GENOMIC DNA]</scope>
    <source>
        <strain evidence="1">DSM 684</strain>
    </source>
</reference>
<accession>Q1JYY5</accession>
<gene>
    <name evidence="1" type="ORF">Dace_1371</name>
</gene>
<reference evidence="1" key="2">
    <citation type="submission" date="2006-05" db="EMBL/GenBank/DDBJ databases">
        <title>Sequencing of the draft genome and assembly of Desulfuromonas acetoxidans DSM 684.</title>
        <authorList>
            <consortium name="US DOE Joint Genome Institute (JGI-PGF)"/>
            <person name="Copeland A."/>
            <person name="Lucas S."/>
            <person name="Lapidus A."/>
            <person name="Barry K."/>
            <person name="Detter J.C."/>
            <person name="Glavina del Rio T."/>
            <person name="Hammon N."/>
            <person name="Israni S."/>
            <person name="Dalin E."/>
            <person name="Tice H."/>
            <person name="Bruce D."/>
            <person name="Pitluck S."/>
            <person name="Richardson P."/>
        </authorList>
    </citation>
    <scope>NUCLEOTIDE SEQUENCE [LARGE SCALE GENOMIC DNA]</scope>
    <source>
        <strain evidence="1">DSM 684</strain>
    </source>
</reference>
<protein>
    <submittedName>
        <fullName evidence="1">Uncharacterized protein</fullName>
    </submittedName>
</protein>
<comment type="caution">
    <text evidence="1">The sequence shown here is derived from an EMBL/GenBank/DDBJ whole genome shotgun (WGS) entry which is preliminary data.</text>
</comment>
<proteinExistence type="predicted"/>
<evidence type="ECO:0000313" key="1">
    <source>
        <dbReference type="EMBL" id="EAT15509.1"/>
    </source>
</evidence>